<organism evidence="2">
    <name type="scientific">Symploca sp. SIO1C4</name>
    <dbReference type="NCBI Taxonomy" id="2607765"/>
    <lineage>
        <taxon>Bacteria</taxon>
        <taxon>Bacillati</taxon>
        <taxon>Cyanobacteriota</taxon>
        <taxon>Cyanophyceae</taxon>
        <taxon>Coleofasciculales</taxon>
        <taxon>Coleofasciculaceae</taxon>
        <taxon>Symploca</taxon>
    </lineage>
</organism>
<dbReference type="EMBL" id="JAAHFQ010000032">
    <property type="protein sequence ID" value="NER26490.1"/>
    <property type="molecule type" value="Genomic_DNA"/>
</dbReference>
<gene>
    <name evidence="2" type="ORF">F6J89_02390</name>
</gene>
<dbReference type="Pfam" id="PF08241">
    <property type="entry name" value="Methyltransf_11"/>
    <property type="match status" value="1"/>
</dbReference>
<name>A0A6B3N4N0_9CYAN</name>
<dbReference type="GO" id="GO:0032259">
    <property type="term" value="P:methylation"/>
    <property type="evidence" value="ECO:0007669"/>
    <property type="project" value="UniProtKB-KW"/>
</dbReference>
<comment type="caution">
    <text evidence="2">The sequence shown here is derived from an EMBL/GenBank/DDBJ whole genome shotgun (WGS) entry which is preliminary data.</text>
</comment>
<keyword evidence="2" id="KW-0489">Methyltransferase</keyword>
<reference evidence="2" key="1">
    <citation type="submission" date="2019-11" db="EMBL/GenBank/DDBJ databases">
        <title>Genomic insights into an expanded diversity of filamentous marine cyanobacteria reveals the extraordinary biosynthetic potential of Moorea and Okeania.</title>
        <authorList>
            <person name="Ferreira Leao T."/>
            <person name="Wang M."/>
            <person name="Moss N."/>
            <person name="Da Silva R."/>
            <person name="Sanders J."/>
            <person name="Nurk S."/>
            <person name="Gurevich A."/>
            <person name="Humphrey G."/>
            <person name="Reher R."/>
            <person name="Zhu Q."/>
            <person name="Belda-Ferre P."/>
            <person name="Glukhov E."/>
            <person name="Rex R."/>
            <person name="Dorrestein P.C."/>
            <person name="Knight R."/>
            <person name="Pevzner P."/>
            <person name="Gerwick W.H."/>
            <person name="Gerwick L."/>
        </authorList>
    </citation>
    <scope>NUCLEOTIDE SEQUENCE</scope>
    <source>
        <strain evidence="2">SIO1C4</strain>
    </source>
</reference>
<dbReference type="SUPFAM" id="SSF53335">
    <property type="entry name" value="S-adenosyl-L-methionine-dependent methyltransferases"/>
    <property type="match status" value="1"/>
</dbReference>
<dbReference type="AlphaFoldDB" id="A0A6B3N4N0"/>
<dbReference type="GO" id="GO:0008757">
    <property type="term" value="F:S-adenosylmethionine-dependent methyltransferase activity"/>
    <property type="evidence" value="ECO:0007669"/>
    <property type="project" value="InterPro"/>
</dbReference>
<dbReference type="InterPro" id="IPR013216">
    <property type="entry name" value="Methyltransf_11"/>
</dbReference>
<proteinExistence type="predicted"/>
<sequence>MSISKYIPWWVKIAAKILLSRLPVDYKLWKQLSLFQHGYMEHPSYAYQVFKQHFDKVGEFKTGFVSLEIGPGDSLLSAIVGQAFGGSASYLVDVGAFVSRDVKPYREMVCFLSDKGLPTINISSLNSLEEILAAYCATYKNNGLSSLREIPTQSVDFIWSQAVLEHIRQAEFLETMQELRRIIRKNGVCSHRVDLRDHLGGSLNNLRFPKYLWESDFMANSGFYTNRIHYYQMINLFQQANFDVKVIKVERWKKLPTPKTKFSKEFQSLSDEELCVSGFDVVLKPV</sequence>
<keyword evidence="2" id="KW-0808">Transferase</keyword>
<feature type="domain" description="Methyltransferase type 11" evidence="1">
    <location>
        <begin position="145"/>
        <end position="189"/>
    </location>
</feature>
<dbReference type="Gene3D" id="3.40.50.150">
    <property type="entry name" value="Vaccinia Virus protein VP39"/>
    <property type="match status" value="1"/>
</dbReference>
<protein>
    <submittedName>
        <fullName evidence="2">Class I SAM-dependent methyltransferase</fullName>
    </submittedName>
</protein>
<accession>A0A6B3N4N0</accession>
<evidence type="ECO:0000313" key="2">
    <source>
        <dbReference type="EMBL" id="NER26490.1"/>
    </source>
</evidence>
<dbReference type="InterPro" id="IPR029063">
    <property type="entry name" value="SAM-dependent_MTases_sf"/>
</dbReference>
<evidence type="ECO:0000259" key="1">
    <source>
        <dbReference type="Pfam" id="PF08241"/>
    </source>
</evidence>